<dbReference type="Proteomes" id="UP000271974">
    <property type="component" value="Unassembled WGS sequence"/>
</dbReference>
<keyword evidence="2" id="KW-1185">Reference proteome</keyword>
<evidence type="ECO:0000313" key="1">
    <source>
        <dbReference type="EMBL" id="RUS77881.1"/>
    </source>
</evidence>
<dbReference type="EMBL" id="RQTK01000545">
    <property type="protein sequence ID" value="RUS77881.1"/>
    <property type="molecule type" value="Genomic_DNA"/>
</dbReference>
<evidence type="ECO:0000313" key="2">
    <source>
        <dbReference type="Proteomes" id="UP000271974"/>
    </source>
</evidence>
<feature type="non-terminal residue" evidence="1">
    <location>
        <position position="118"/>
    </location>
</feature>
<accession>A0A3S1BD29</accession>
<comment type="caution">
    <text evidence="1">The sequence shown here is derived from an EMBL/GenBank/DDBJ whole genome shotgun (WGS) entry which is preliminary data.</text>
</comment>
<reference evidence="1 2" key="1">
    <citation type="submission" date="2019-01" db="EMBL/GenBank/DDBJ databases">
        <title>A draft genome assembly of the solar-powered sea slug Elysia chlorotica.</title>
        <authorList>
            <person name="Cai H."/>
            <person name="Li Q."/>
            <person name="Fang X."/>
            <person name="Li J."/>
            <person name="Curtis N.E."/>
            <person name="Altenburger A."/>
            <person name="Shibata T."/>
            <person name="Feng M."/>
            <person name="Maeda T."/>
            <person name="Schwartz J.A."/>
            <person name="Shigenobu S."/>
            <person name="Lundholm N."/>
            <person name="Nishiyama T."/>
            <person name="Yang H."/>
            <person name="Hasebe M."/>
            <person name="Li S."/>
            <person name="Pierce S.K."/>
            <person name="Wang J."/>
        </authorList>
    </citation>
    <scope>NUCLEOTIDE SEQUENCE [LARGE SCALE GENOMIC DNA]</scope>
    <source>
        <strain evidence="1">EC2010</strain>
        <tissue evidence="1">Whole organism of an adult</tissue>
    </source>
</reference>
<proteinExistence type="predicted"/>
<sequence length="118" mass="12435">MAAIAVTASAMMDKGRATPAELQTSSAMASKSRLQSIPCSCWDPLATSCLSLSISASVGRESELALMAHLTKVVKTGQILSLSLLASPPDMICPRNPCMSSLSFFRQFCISSAPHWAA</sequence>
<dbReference type="AlphaFoldDB" id="A0A3S1BD29"/>
<protein>
    <submittedName>
        <fullName evidence="1">Uncharacterized protein</fullName>
    </submittedName>
</protein>
<organism evidence="1 2">
    <name type="scientific">Elysia chlorotica</name>
    <name type="common">Eastern emerald elysia</name>
    <name type="synonym">Sea slug</name>
    <dbReference type="NCBI Taxonomy" id="188477"/>
    <lineage>
        <taxon>Eukaryota</taxon>
        <taxon>Metazoa</taxon>
        <taxon>Spiralia</taxon>
        <taxon>Lophotrochozoa</taxon>
        <taxon>Mollusca</taxon>
        <taxon>Gastropoda</taxon>
        <taxon>Heterobranchia</taxon>
        <taxon>Euthyneura</taxon>
        <taxon>Panpulmonata</taxon>
        <taxon>Sacoglossa</taxon>
        <taxon>Placobranchoidea</taxon>
        <taxon>Plakobranchidae</taxon>
        <taxon>Elysia</taxon>
    </lineage>
</organism>
<gene>
    <name evidence="1" type="ORF">EGW08_014355</name>
</gene>
<name>A0A3S1BD29_ELYCH</name>